<protein>
    <submittedName>
        <fullName evidence="3">Uncharacterized protein</fullName>
    </submittedName>
</protein>
<evidence type="ECO:0000256" key="1">
    <source>
        <dbReference type="SAM" id="MobiDB-lite"/>
    </source>
</evidence>
<feature type="compositionally biased region" description="Polar residues" evidence="1">
    <location>
        <begin position="141"/>
        <end position="153"/>
    </location>
</feature>
<dbReference type="AlphaFoldDB" id="A0A7T9DKN5"/>
<gene>
    <name evidence="3" type="ORF">IPJ89_02500</name>
</gene>
<dbReference type="EMBL" id="CP064981">
    <property type="protein sequence ID" value="QQR93085.1"/>
    <property type="molecule type" value="Genomic_DNA"/>
</dbReference>
<evidence type="ECO:0000256" key="2">
    <source>
        <dbReference type="SAM" id="Phobius"/>
    </source>
</evidence>
<organism evidence="3">
    <name type="scientific">Candidatus Iainarchaeum sp</name>
    <dbReference type="NCBI Taxonomy" id="3101447"/>
    <lineage>
        <taxon>Archaea</taxon>
        <taxon>Candidatus Iainarchaeota</taxon>
        <taxon>Candidatus Iainarchaeia</taxon>
        <taxon>Candidatus Iainarchaeales</taxon>
        <taxon>Candidatus Iainarchaeaceae</taxon>
        <taxon>Candidatus Iainarchaeum</taxon>
    </lineage>
</organism>
<feature type="region of interest" description="Disordered" evidence="1">
    <location>
        <begin position="141"/>
        <end position="164"/>
    </location>
</feature>
<name>A0A7T9DKN5_9ARCH</name>
<keyword evidence="2" id="KW-1133">Transmembrane helix</keyword>
<dbReference type="Proteomes" id="UP000596004">
    <property type="component" value="Chromosome"/>
</dbReference>
<keyword evidence="2" id="KW-0472">Membrane</keyword>
<sequence>MQSLTPPVARHALAAGVVVTVIGALLAVFLIQGYAPAPLAIGTSINSAPGGVTLPGFGVGSFSSCIDTDNGNDPSDPGATIVVISGAPTVNGSARPILDAISSATPNYSLGQNGGNGYDITYTNNGRQEKAILLINRDRGSSATTYSNDQPVTSEPGAGTPNDQATSQAVLAEHYCYCVSSTSTPPYQYCSDNSSLYIGTLLDSDFIDYPRAFERFMQGIGFYFPTDADYLIR</sequence>
<accession>A0A7T9DKN5</accession>
<proteinExistence type="predicted"/>
<evidence type="ECO:0000313" key="3">
    <source>
        <dbReference type="EMBL" id="QQR93085.1"/>
    </source>
</evidence>
<reference evidence="3" key="1">
    <citation type="submission" date="2020-11" db="EMBL/GenBank/DDBJ databases">
        <title>Connecting structure to function with the recovery of over 1000 high-quality activated sludge metagenome-assembled genomes encoding full-length rRNA genes using long-read sequencing.</title>
        <authorList>
            <person name="Singleton C.M."/>
            <person name="Petriglieri F."/>
            <person name="Kristensen J.M."/>
            <person name="Kirkegaard R.H."/>
            <person name="Michaelsen T.Y."/>
            <person name="Andersen M.H."/>
            <person name="Karst S.M."/>
            <person name="Dueholm M.S."/>
            <person name="Nielsen P.H."/>
            <person name="Albertsen M."/>
        </authorList>
    </citation>
    <scope>NUCLEOTIDE SEQUENCE</scope>
    <source>
        <strain evidence="3">Fred_18-Q3-R57-64_BAT3C.431</strain>
    </source>
</reference>
<keyword evidence="2" id="KW-0812">Transmembrane</keyword>
<feature type="transmembrane region" description="Helical" evidence="2">
    <location>
        <begin position="12"/>
        <end position="35"/>
    </location>
</feature>